<evidence type="ECO:0000313" key="3">
    <source>
        <dbReference type="Proteomes" id="UP000297777"/>
    </source>
</evidence>
<dbReference type="Proteomes" id="UP000297777">
    <property type="component" value="Unassembled WGS sequence"/>
</dbReference>
<evidence type="ECO:0000256" key="1">
    <source>
        <dbReference type="SAM" id="MobiDB-lite"/>
    </source>
</evidence>
<comment type="caution">
    <text evidence="2">The sequence shown here is derived from an EMBL/GenBank/DDBJ whole genome shotgun (WGS) entry which is preliminary data.</text>
</comment>
<protein>
    <submittedName>
        <fullName evidence="2">Uncharacterized protein</fullName>
    </submittedName>
</protein>
<accession>A0A4Z1EU54</accession>
<feature type="compositionally biased region" description="Polar residues" evidence="1">
    <location>
        <begin position="1"/>
        <end position="23"/>
    </location>
</feature>
<organism evidence="2 3">
    <name type="scientific">Botrytis tulipae</name>
    <dbReference type="NCBI Taxonomy" id="87230"/>
    <lineage>
        <taxon>Eukaryota</taxon>
        <taxon>Fungi</taxon>
        <taxon>Dikarya</taxon>
        <taxon>Ascomycota</taxon>
        <taxon>Pezizomycotina</taxon>
        <taxon>Leotiomycetes</taxon>
        <taxon>Helotiales</taxon>
        <taxon>Sclerotiniaceae</taxon>
        <taxon>Botrytis</taxon>
    </lineage>
</organism>
<dbReference type="EMBL" id="PQXH01000036">
    <property type="protein sequence ID" value="TGO15716.1"/>
    <property type="molecule type" value="Genomic_DNA"/>
</dbReference>
<keyword evidence="3" id="KW-1185">Reference proteome</keyword>
<dbReference type="OrthoDB" id="3519663at2759"/>
<sequence length="327" mass="37291">MSSQQILNEQSESRSTPPANSHANPKIRTGLHSLPVEILVQISKECMKEEGTSTNPGNITRKLPKLITSLKCGVNDPWRRRYMYILEACSKNWIYSLHFGNKWKLQMDSGEGELVRNIVIKYVPEIWARLSPPRSPFRSVQTINGASELNAPAKQLIFEKQERFYYWNPLPEVVNSSLENLPKVRSIQLEFKTFCVCFISKGLGMYSALERFLDDHKDFKLKSATIEPVDGRALGGVGQRVVIPQVTVMAGHDVCFDLTDKGTWVLKAFTKQTDAKVEAVDVDLDRYLNSEVVTLRYNAVQAYAYSDNDAKMFTGCKWTWVLEREEK</sequence>
<name>A0A4Z1EU54_9HELO</name>
<feature type="region of interest" description="Disordered" evidence="1">
    <location>
        <begin position="1"/>
        <end position="27"/>
    </location>
</feature>
<gene>
    <name evidence="2" type="ORF">BTUL_0036g00060</name>
</gene>
<dbReference type="AlphaFoldDB" id="A0A4Z1EU54"/>
<evidence type="ECO:0000313" key="2">
    <source>
        <dbReference type="EMBL" id="TGO15716.1"/>
    </source>
</evidence>
<reference evidence="2 3" key="1">
    <citation type="submission" date="2017-12" db="EMBL/GenBank/DDBJ databases">
        <title>Comparative genomics of Botrytis spp.</title>
        <authorList>
            <person name="Valero-Jimenez C.A."/>
            <person name="Tapia P."/>
            <person name="Veloso J."/>
            <person name="Silva-Moreno E."/>
            <person name="Staats M."/>
            <person name="Valdes J.H."/>
            <person name="Van Kan J.A.L."/>
        </authorList>
    </citation>
    <scope>NUCLEOTIDE SEQUENCE [LARGE SCALE GENOMIC DNA]</scope>
    <source>
        <strain evidence="2 3">Bt9001</strain>
    </source>
</reference>
<proteinExistence type="predicted"/>